<keyword evidence="1" id="KW-0238">DNA-binding</keyword>
<dbReference type="AlphaFoldDB" id="A0A1P8KJM7"/>
<dbReference type="CDD" id="cd06170">
    <property type="entry name" value="LuxR_C_like"/>
    <property type="match status" value="1"/>
</dbReference>
<protein>
    <recommendedName>
        <fullName evidence="2">HTH luxR-type domain-containing protein</fullName>
    </recommendedName>
</protein>
<dbReference type="InterPro" id="IPR000792">
    <property type="entry name" value="Tscrpt_reg_LuxR_C"/>
</dbReference>
<dbReference type="Gene3D" id="3.40.50.2300">
    <property type="match status" value="1"/>
</dbReference>
<dbReference type="PANTHER" id="PTHR43214">
    <property type="entry name" value="TWO-COMPONENT RESPONSE REGULATOR"/>
    <property type="match status" value="1"/>
</dbReference>
<feature type="domain" description="HTH luxR-type" evidence="2">
    <location>
        <begin position="132"/>
        <end position="197"/>
    </location>
</feature>
<keyword evidence="4" id="KW-1185">Reference proteome</keyword>
<dbReference type="Pfam" id="PF00196">
    <property type="entry name" value="GerE"/>
    <property type="match status" value="1"/>
</dbReference>
<dbReference type="PRINTS" id="PR00038">
    <property type="entry name" value="HTHLUXR"/>
</dbReference>
<reference evidence="3 4" key="1">
    <citation type="submission" date="2017-01" db="EMBL/GenBank/DDBJ databases">
        <title>Genome sequencing of Arcobacter sp. LPB0137.</title>
        <authorList>
            <person name="Lee G.-W."/>
            <person name="Yi H."/>
        </authorList>
    </citation>
    <scope>NUCLEOTIDE SEQUENCE [LARGE SCALE GENOMIC DNA]</scope>
    <source>
        <strain evidence="3 4">LPB0137</strain>
    </source>
</reference>
<dbReference type="PANTHER" id="PTHR43214:SF37">
    <property type="entry name" value="TRANSCRIPTIONAL REGULATORY PROTEIN YDFI"/>
    <property type="match status" value="1"/>
</dbReference>
<evidence type="ECO:0000313" key="4">
    <source>
        <dbReference type="Proteomes" id="UP000186074"/>
    </source>
</evidence>
<dbReference type="GO" id="GO:0003677">
    <property type="term" value="F:DNA binding"/>
    <property type="evidence" value="ECO:0007669"/>
    <property type="project" value="UniProtKB-KW"/>
</dbReference>
<dbReference type="SUPFAM" id="SSF46894">
    <property type="entry name" value="C-terminal effector domain of the bipartite response regulators"/>
    <property type="match status" value="1"/>
</dbReference>
<dbReference type="RefSeq" id="WP_076083865.1">
    <property type="nucleotide sequence ID" value="NZ_CP019070.1"/>
</dbReference>
<dbReference type="KEGG" id="alp:LPB137_02320"/>
<dbReference type="PROSITE" id="PS50043">
    <property type="entry name" value="HTH_LUXR_2"/>
    <property type="match status" value="1"/>
</dbReference>
<dbReference type="InterPro" id="IPR039420">
    <property type="entry name" value="WalR-like"/>
</dbReference>
<dbReference type="EMBL" id="CP019070">
    <property type="protein sequence ID" value="APW64761.1"/>
    <property type="molecule type" value="Genomic_DNA"/>
</dbReference>
<evidence type="ECO:0000256" key="1">
    <source>
        <dbReference type="ARBA" id="ARBA00023125"/>
    </source>
</evidence>
<dbReference type="Proteomes" id="UP000186074">
    <property type="component" value="Chromosome"/>
</dbReference>
<dbReference type="GO" id="GO:0006355">
    <property type="term" value="P:regulation of DNA-templated transcription"/>
    <property type="evidence" value="ECO:0007669"/>
    <property type="project" value="InterPro"/>
</dbReference>
<dbReference type="InterPro" id="IPR016032">
    <property type="entry name" value="Sig_transdc_resp-reg_C-effctor"/>
</dbReference>
<evidence type="ECO:0000259" key="2">
    <source>
        <dbReference type="PROSITE" id="PS50043"/>
    </source>
</evidence>
<sequence length="199" mass="23325">MRIIFISPNRLLHEQWSKAIEHQIKVSNLYFEKEIKDFVFFKEDIVLFDYDNLKEYLSFTLISKVLCLSSKLDNIKGFKLLKQGVKGYGNNYMTPMNLKEAIKVIKSDKVWVNPDLMSFIIENSTLSNLVKYDDKIDELSQRELDVSKFVSKGFTNKEIAHELNITERTIKAHISTVFQKLQIKDRVTLGIMMKEYLNS</sequence>
<organism evidence="3 4">
    <name type="scientific">Poseidonibacter parvus</name>
    <dbReference type="NCBI Taxonomy" id="1850254"/>
    <lineage>
        <taxon>Bacteria</taxon>
        <taxon>Pseudomonadati</taxon>
        <taxon>Campylobacterota</taxon>
        <taxon>Epsilonproteobacteria</taxon>
        <taxon>Campylobacterales</taxon>
        <taxon>Arcobacteraceae</taxon>
        <taxon>Poseidonibacter</taxon>
    </lineage>
</organism>
<proteinExistence type="predicted"/>
<name>A0A1P8KJM7_9BACT</name>
<gene>
    <name evidence="3" type="ORF">LPB137_02320</name>
</gene>
<dbReference type="STRING" id="1850254.LPB137_02320"/>
<accession>A0A1P8KJM7</accession>
<evidence type="ECO:0000313" key="3">
    <source>
        <dbReference type="EMBL" id="APW64761.1"/>
    </source>
</evidence>
<dbReference type="SMART" id="SM00421">
    <property type="entry name" value="HTH_LUXR"/>
    <property type="match status" value="1"/>
</dbReference>